<dbReference type="EMBL" id="JACHMO010000001">
    <property type="protein sequence ID" value="MBB5808870.1"/>
    <property type="molecule type" value="Genomic_DNA"/>
</dbReference>
<gene>
    <name evidence="2" type="ORF">F4560_008638</name>
</gene>
<comment type="caution">
    <text evidence="2">The sequence shown here is derived from an EMBL/GenBank/DDBJ whole genome shotgun (WGS) entry which is preliminary data.</text>
</comment>
<organism evidence="2 3">
    <name type="scientific">Saccharothrix ecbatanensis</name>
    <dbReference type="NCBI Taxonomy" id="1105145"/>
    <lineage>
        <taxon>Bacteria</taxon>
        <taxon>Bacillati</taxon>
        <taxon>Actinomycetota</taxon>
        <taxon>Actinomycetes</taxon>
        <taxon>Pseudonocardiales</taxon>
        <taxon>Pseudonocardiaceae</taxon>
        <taxon>Saccharothrix</taxon>
    </lineage>
</organism>
<name>A0A7W9M653_9PSEU</name>
<evidence type="ECO:0000313" key="2">
    <source>
        <dbReference type="EMBL" id="MBB5808870.1"/>
    </source>
</evidence>
<dbReference type="Proteomes" id="UP000552097">
    <property type="component" value="Unassembled WGS sequence"/>
</dbReference>
<keyword evidence="1" id="KW-0175">Coiled coil</keyword>
<sequence>MTKHPNTHPTKSQAHFDPTASAIIVERMAMRDPDVVREARRWTTGERGPLIEDPAKLACADLENYVTEAMRIGAHALSVTGQAHEAQALEHLLKDLGDRTADSVQQAAEATGRAAKDASEAVTKAATDAKKAITEVDTQTRKEFTTAVMAAKQDLNAEVRRIFGGKSPELLERLQPLLDEFGMKLDVKATAGTHELLTKAAKQFDPTDPTSPMAKHAAELRLRQEQLAEQLSKNHAELTNKVNELSTALKVQDARTALAKMTPVKGESYASQIHPLMSGIAGGLGDEYADTSTITGHLPRCKKGDGVLTVDSGAAHVVIEVTDSTRAAWGAYLDEAERNRDAIASLGLVRTSAQNGNQTIRVIGARRIVMAFDPETDDPELLRTTVMLLRAAAVTAAARKGGHEITTAEEKINEALAQLTTIDCVKKLASTIQKNATKIDSECTALNSGIRRLLNDALAALTGVESTTPTVAPVCGAYDGAA</sequence>
<protein>
    <submittedName>
        <fullName evidence="2">Vacuolar-type H+-ATPase subunit E/Vma4</fullName>
    </submittedName>
</protein>
<dbReference type="AlphaFoldDB" id="A0A7W9M653"/>
<proteinExistence type="predicted"/>
<dbReference type="RefSeq" id="WP_184928714.1">
    <property type="nucleotide sequence ID" value="NZ_JACHMO010000001.1"/>
</dbReference>
<accession>A0A7W9M653</accession>
<evidence type="ECO:0000256" key="1">
    <source>
        <dbReference type="SAM" id="Coils"/>
    </source>
</evidence>
<feature type="coiled-coil region" evidence="1">
    <location>
        <begin position="221"/>
        <end position="248"/>
    </location>
</feature>
<evidence type="ECO:0000313" key="3">
    <source>
        <dbReference type="Proteomes" id="UP000552097"/>
    </source>
</evidence>
<reference evidence="2 3" key="1">
    <citation type="submission" date="2020-08" db="EMBL/GenBank/DDBJ databases">
        <title>Sequencing the genomes of 1000 actinobacteria strains.</title>
        <authorList>
            <person name="Klenk H.-P."/>
        </authorList>
    </citation>
    <scope>NUCLEOTIDE SEQUENCE [LARGE SCALE GENOMIC DNA]</scope>
    <source>
        <strain evidence="2 3">DSM 45486</strain>
    </source>
</reference>
<keyword evidence="3" id="KW-1185">Reference proteome</keyword>